<evidence type="ECO:0000256" key="1">
    <source>
        <dbReference type="SAM" id="MobiDB-lite"/>
    </source>
</evidence>
<evidence type="ECO:0000313" key="2">
    <source>
        <dbReference type="EMBL" id="RIW26837.1"/>
    </source>
</evidence>
<sequence length="64" mass="7331">MELDDLKRNRLDQPRQASDKPAGRGPFSLLDGLAYDPCYYNCLNKKIPGICLEFDKFREVTGTH</sequence>
<name>A0A3A1QL74_9BACI</name>
<organism evidence="2 3">
    <name type="scientific">Bacillus salacetis</name>
    <dbReference type="NCBI Taxonomy" id="2315464"/>
    <lineage>
        <taxon>Bacteria</taxon>
        <taxon>Bacillati</taxon>
        <taxon>Bacillota</taxon>
        <taxon>Bacilli</taxon>
        <taxon>Bacillales</taxon>
        <taxon>Bacillaceae</taxon>
        <taxon>Bacillus</taxon>
    </lineage>
</organism>
<dbReference type="EMBL" id="QXIR01000066">
    <property type="protein sequence ID" value="RIW26837.1"/>
    <property type="molecule type" value="Genomic_DNA"/>
</dbReference>
<protein>
    <submittedName>
        <fullName evidence="2">Uncharacterized protein</fullName>
    </submittedName>
</protein>
<proteinExistence type="predicted"/>
<keyword evidence="3" id="KW-1185">Reference proteome</keyword>
<dbReference type="Proteomes" id="UP000265801">
    <property type="component" value="Unassembled WGS sequence"/>
</dbReference>
<feature type="region of interest" description="Disordered" evidence="1">
    <location>
        <begin position="1"/>
        <end position="26"/>
    </location>
</feature>
<dbReference type="AlphaFoldDB" id="A0A3A1QL74"/>
<comment type="caution">
    <text evidence="2">The sequence shown here is derived from an EMBL/GenBank/DDBJ whole genome shotgun (WGS) entry which is preliminary data.</text>
</comment>
<evidence type="ECO:0000313" key="3">
    <source>
        <dbReference type="Proteomes" id="UP000265801"/>
    </source>
</evidence>
<gene>
    <name evidence="2" type="ORF">D3H55_23460</name>
</gene>
<accession>A0A3A1QL74</accession>
<reference evidence="2 3" key="1">
    <citation type="submission" date="2018-09" db="EMBL/GenBank/DDBJ databases">
        <title>Bacillus saliacetes sp. nov., isolated from Thai shrimp paste (Ka-pi).</title>
        <authorList>
            <person name="Daroonpunt R."/>
            <person name="Tanasupawat S."/>
            <person name="Yiamsombut S."/>
        </authorList>
    </citation>
    <scope>NUCLEOTIDE SEQUENCE [LARGE SCALE GENOMIC DNA]</scope>
    <source>
        <strain evidence="2 3">SKP7-4</strain>
    </source>
</reference>
<feature type="compositionally biased region" description="Basic and acidic residues" evidence="1">
    <location>
        <begin position="1"/>
        <end position="22"/>
    </location>
</feature>